<accession>A0A7X9SUN4</accession>
<dbReference type="GO" id="GO:0006304">
    <property type="term" value="P:DNA modification"/>
    <property type="evidence" value="ECO:0007669"/>
    <property type="project" value="InterPro"/>
</dbReference>
<keyword evidence="2" id="KW-0347">Helicase</keyword>
<dbReference type="GO" id="GO:0009007">
    <property type="term" value="F:site-specific DNA-methyltransferase (adenine-specific) activity"/>
    <property type="evidence" value="ECO:0007669"/>
    <property type="project" value="UniProtKB-EC"/>
</dbReference>
<dbReference type="GO" id="GO:0016787">
    <property type="term" value="F:hydrolase activity"/>
    <property type="evidence" value="ECO:0007669"/>
    <property type="project" value="InterPro"/>
</dbReference>
<dbReference type="Pfam" id="PF07669">
    <property type="entry name" value="Eco57I"/>
    <property type="match status" value="1"/>
</dbReference>
<dbReference type="GO" id="GO:0005829">
    <property type="term" value="C:cytosol"/>
    <property type="evidence" value="ECO:0007669"/>
    <property type="project" value="TreeGrafter"/>
</dbReference>
<name>A0A7X9SUN4_9CORY</name>
<dbReference type="Pfam" id="PF00271">
    <property type="entry name" value="Helicase_C"/>
    <property type="match status" value="1"/>
</dbReference>
<dbReference type="PROSITE" id="PS51192">
    <property type="entry name" value="HELICASE_ATP_BIND_1"/>
    <property type="match status" value="1"/>
</dbReference>
<dbReference type="CDD" id="cd18785">
    <property type="entry name" value="SF2_C"/>
    <property type="match status" value="1"/>
</dbReference>
<dbReference type="InterPro" id="IPR039442">
    <property type="entry name" value="Mrr-like_dom"/>
</dbReference>
<dbReference type="InterPro" id="IPR041635">
    <property type="entry name" value="Type_ISP_LLaBIII_C"/>
</dbReference>
<dbReference type="InterPro" id="IPR053980">
    <property type="entry name" value="ISP_coupler"/>
</dbReference>
<dbReference type="Pfam" id="PF13156">
    <property type="entry name" value="Mrr_cat_2"/>
    <property type="match status" value="1"/>
</dbReference>
<dbReference type="Gene3D" id="3.40.50.150">
    <property type="entry name" value="Vaccinia Virus protein VP39"/>
    <property type="match status" value="1"/>
</dbReference>
<dbReference type="InterPro" id="IPR029063">
    <property type="entry name" value="SAM-dependent_MTases_sf"/>
</dbReference>
<dbReference type="Pfam" id="PF04851">
    <property type="entry name" value="ResIII"/>
    <property type="match status" value="1"/>
</dbReference>
<dbReference type="InterPro" id="IPR027417">
    <property type="entry name" value="P-loop_NTPase"/>
</dbReference>
<sequence length="1681" mass="188506">MSTVSEVLSALREFPSNSERGTAFEKLMVRYFQMHPILGQEYDQVCRWVDWEFRDNRSDAGIDLVARNREKQTWTAIQCKFYEPTHHLAKRDLDSFFTESGRGFHTPEGIRHFTNRIIVSTTDRWGKNAEESLAEQAIPVQRFGLADIAEAPLDWDIVYPGSDVEPRFELSKRELFQPRPHQQEAIDRAIEGFAAHDRGKLIMACGTGKTFTALKLAEQFARANVSPFGTTGRVRVLFCVPSISLLSQTLREWTANAELDLRSFAVCSDTKVSRAAEDISAYDLEIPVTTNGRTLAEEMNKGGKRLSGLQVVFSTYQSLPTIHDAQEQGAPTFDLIICDEAHRTTGITMAGEDPSHFTRVHDASYIRGAKRLYMTATPRLFDDKVKDKAADFSAEVSSMDDEAIFGPEFHRLGFGEAVEKGLLTDYKVLVLAVDEEVAAETTQRSVTDSDGMLTLDDTSKIIGCWNGLAKRSGRDQDGKDGFESAEAPMQRAVAFARDIKSSEHFTEAFPYVTENFAESLREKAAANDMRATPVSDHNLDLRLEAQHVDGGMNALTRGEKLAWLKAPVPDNECRILTNARCLSEGVDVPALDAVLFLNPRNSVVDVVQSVGRVMRKSPDKKYGYIILPVGVPAGMEPSRALADNRRFKVVWQVLNALRAHDDRFNAMVNSVALNAQRSPAAESDTLPFDPNADLKKKLDVDFIGREDDTIADDERGQRAVQAALFSLEEWQEAIYTRIVDKVGDRTYWEDWADDVAGIADAQIARIKALLGGANEEVRGEFDTFVEGLRGNLNDSISQDDAISMLSQHLITAPVFDALFAEHDFASHNPVSRVMQRMVDALDDSELGAETQKLEKFYRSVRVRAAEVTSAAGKQAVIKDLYERFFRKAFRKQSEALGIVYTPVEIVDFILRAADEVAKKHFGKGLSDDGVHILDPFTGTGTFMVRLLQSGLIKPEDLARKYAGELHATEIMLLAYYVAAVNIETTFHALETERAVRDDTDAPEYEPFGGIALADTFQVYEEDDELDLNVFTNNNERIERQKQSPIHVIIGNPPYSVGQTSANDLNANLKYPTLDRRIEETYAVKSTATNKNSLYDSYFRAFRWATDRVKDNGIVAFVSNGGWIDGNTGDGVRLSFAEDFSDIYVFNLRGNQRTAGEQSRKEGGKVFGSGSRATVAITIGVKRADGDHSPCSIHYRDIGDYLSTEEKLRIVGSSTLGTVDWQKITPNDHGDWINQRNADFETWPVLGQKRGPKGSDVFFSQFSAGLQTNRDAWVYNFNRPQLRASVQTLIESFSNASKAFEDWFKSHGNTRSESAVTDFLKKVPGFEDPTQIKWSRSLRNHLAKTINIDLDDNGFTAALYRPFCVQHSYFNRHLNHERGQLPSIFPTPMHDNVGVLVNSRGSAAPFTVSATRLIPDLQSAAGAGNPVQFFPRWTWEPISAAEGELELGSSSSDWDGTPGTAGEVIDGYRRVDNITDEIHGIYREALGDDVTKDDIFYFVYGQLHDPDYRETYAADLKKMLPHIETPSSRERFDQLAVAGRELMDLHVNYEKVEPYPLEVVVKHTADPEDRENWRVTKLKWKRARNPETKKLEDDRTEMIYNSKVTIKGIPLEADEYMLGSRSALAWIIDRYQVKRDKASGIVNDPNDWCDEVGNPRYIVDLIGKVTRVAVETVRIVEGLRQK</sequence>
<dbReference type="CDD" id="cd22333">
    <property type="entry name" value="LlaBIII_nuclease-like"/>
    <property type="match status" value="1"/>
</dbReference>
<dbReference type="GO" id="GO:0003677">
    <property type="term" value="F:DNA binding"/>
    <property type="evidence" value="ECO:0007669"/>
    <property type="project" value="InterPro"/>
</dbReference>
<dbReference type="RefSeq" id="WP_168937122.1">
    <property type="nucleotide sequence ID" value="NZ_JABAGA010000001.1"/>
</dbReference>
<dbReference type="PRINTS" id="PR00507">
    <property type="entry name" value="N12N6MTFRASE"/>
</dbReference>
<dbReference type="InterPro" id="IPR006935">
    <property type="entry name" value="Helicase/UvrB_N"/>
</dbReference>
<gene>
    <name evidence="2" type="ORF">HF852_01490</name>
</gene>
<keyword evidence="2" id="KW-0067">ATP-binding</keyword>
<dbReference type="PANTHER" id="PTHR47396">
    <property type="entry name" value="TYPE I RESTRICTION ENZYME ECOKI R PROTEIN"/>
    <property type="match status" value="1"/>
</dbReference>
<organism evidence="2 3">
    <name type="scientific">Corynebacterium xerosis</name>
    <dbReference type="NCBI Taxonomy" id="1725"/>
    <lineage>
        <taxon>Bacteria</taxon>
        <taxon>Bacillati</taxon>
        <taxon>Actinomycetota</taxon>
        <taxon>Actinomycetes</taxon>
        <taxon>Mycobacteriales</taxon>
        <taxon>Corynebacteriaceae</taxon>
        <taxon>Corynebacterium</taxon>
    </lineage>
</organism>
<dbReference type="SUPFAM" id="SSF53335">
    <property type="entry name" value="S-adenosyl-L-methionine-dependent methyltransferases"/>
    <property type="match status" value="1"/>
</dbReference>
<dbReference type="PROSITE" id="PS00092">
    <property type="entry name" value="N6_MTASE"/>
    <property type="match status" value="1"/>
</dbReference>
<dbReference type="GO" id="GO:0032259">
    <property type="term" value="P:methylation"/>
    <property type="evidence" value="ECO:0007669"/>
    <property type="project" value="InterPro"/>
</dbReference>
<dbReference type="Pfam" id="PF18135">
    <property type="entry name" value="Type_ISP_C"/>
    <property type="match status" value="1"/>
</dbReference>
<dbReference type="SMART" id="SM00487">
    <property type="entry name" value="DEXDc"/>
    <property type="match status" value="1"/>
</dbReference>
<dbReference type="SMART" id="SM00490">
    <property type="entry name" value="HELICc"/>
    <property type="match status" value="1"/>
</dbReference>
<feature type="domain" description="Helicase ATP-binding" evidence="1">
    <location>
        <begin position="190"/>
        <end position="396"/>
    </location>
</feature>
<dbReference type="EMBL" id="JABAGA010000001">
    <property type="protein sequence ID" value="NMF08290.1"/>
    <property type="molecule type" value="Genomic_DNA"/>
</dbReference>
<comment type="caution">
    <text evidence="2">The sequence shown here is derived from an EMBL/GenBank/DDBJ whole genome shotgun (WGS) entry which is preliminary data.</text>
</comment>
<evidence type="ECO:0000313" key="3">
    <source>
        <dbReference type="Proteomes" id="UP000589552"/>
    </source>
</evidence>
<dbReference type="InterPro" id="IPR002052">
    <property type="entry name" value="DNA_methylase_N6_adenine_CS"/>
</dbReference>
<dbReference type="PANTHER" id="PTHR47396:SF1">
    <property type="entry name" value="ATP-DEPENDENT HELICASE IRC3-RELATED"/>
    <property type="match status" value="1"/>
</dbReference>
<dbReference type="InterPro" id="IPR011639">
    <property type="entry name" value="MethylTrfase_TaqI-like_dom"/>
</dbReference>
<keyword evidence="2" id="KW-0378">Hydrolase</keyword>
<dbReference type="InterPro" id="IPR050742">
    <property type="entry name" value="Helicase_Restrict-Modif_Enz"/>
</dbReference>
<reference evidence="2 3" key="1">
    <citation type="submission" date="2020-04" db="EMBL/GenBank/DDBJ databases">
        <authorList>
            <person name="Hitch T.C.A."/>
            <person name="Wylensek D."/>
            <person name="Clavel T."/>
        </authorList>
    </citation>
    <scope>NUCLEOTIDE SEQUENCE [LARGE SCALE GENOMIC DNA]</scope>
    <source>
        <strain evidence="2 3">BL-383-APC-2I</strain>
    </source>
</reference>
<dbReference type="InterPro" id="IPR011335">
    <property type="entry name" value="Restrct_endonuc-II-like"/>
</dbReference>
<dbReference type="SUPFAM" id="SSF52980">
    <property type="entry name" value="Restriction endonuclease-like"/>
    <property type="match status" value="1"/>
</dbReference>
<evidence type="ECO:0000259" key="1">
    <source>
        <dbReference type="PROSITE" id="PS51192"/>
    </source>
</evidence>
<protein>
    <submittedName>
        <fullName evidence="2">DEAD/DEAH box helicase</fullName>
    </submittedName>
</protein>
<dbReference type="Pfam" id="PF22240">
    <property type="entry name" value="ISP_coupler"/>
    <property type="match status" value="1"/>
</dbReference>
<dbReference type="GO" id="GO:0004386">
    <property type="term" value="F:helicase activity"/>
    <property type="evidence" value="ECO:0007669"/>
    <property type="project" value="UniProtKB-KW"/>
</dbReference>
<dbReference type="InterPro" id="IPR014001">
    <property type="entry name" value="Helicase_ATP-bd"/>
</dbReference>
<dbReference type="Proteomes" id="UP000589552">
    <property type="component" value="Unassembled WGS sequence"/>
</dbReference>
<dbReference type="SUPFAM" id="SSF52540">
    <property type="entry name" value="P-loop containing nucleoside triphosphate hydrolases"/>
    <property type="match status" value="2"/>
</dbReference>
<dbReference type="GO" id="GO:0005524">
    <property type="term" value="F:ATP binding"/>
    <property type="evidence" value="ECO:0007669"/>
    <property type="project" value="InterPro"/>
</dbReference>
<dbReference type="InterPro" id="IPR001650">
    <property type="entry name" value="Helicase_C-like"/>
</dbReference>
<evidence type="ECO:0000313" key="2">
    <source>
        <dbReference type="EMBL" id="NMF08290.1"/>
    </source>
</evidence>
<keyword evidence="2" id="KW-0547">Nucleotide-binding</keyword>
<dbReference type="Gene3D" id="3.40.50.300">
    <property type="entry name" value="P-loop containing nucleotide triphosphate hydrolases"/>
    <property type="match status" value="2"/>
</dbReference>
<proteinExistence type="predicted"/>